<feature type="region of interest" description="Disordered" evidence="10">
    <location>
        <begin position="57"/>
        <end position="144"/>
    </location>
</feature>
<keyword evidence="6" id="KW-0812">Transmembrane</keyword>
<accession>A0AAU7ZXA6</accession>
<feature type="compositionally biased region" description="Polar residues" evidence="10">
    <location>
        <begin position="93"/>
        <end position="107"/>
    </location>
</feature>
<feature type="domain" description="TonB C-terminal" evidence="11">
    <location>
        <begin position="151"/>
        <end position="240"/>
    </location>
</feature>
<evidence type="ECO:0000256" key="2">
    <source>
        <dbReference type="ARBA" id="ARBA00006555"/>
    </source>
</evidence>
<dbReference type="PROSITE" id="PS52015">
    <property type="entry name" value="TONB_CTD"/>
    <property type="match status" value="1"/>
</dbReference>
<keyword evidence="5" id="KW-0997">Cell inner membrane</keyword>
<dbReference type="GO" id="GO:0015031">
    <property type="term" value="P:protein transport"/>
    <property type="evidence" value="ECO:0007669"/>
    <property type="project" value="UniProtKB-KW"/>
</dbReference>
<name>A0AAU7ZXA6_9BACT</name>
<dbReference type="GO" id="GO:0030288">
    <property type="term" value="C:outer membrane-bounded periplasmic space"/>
    <property type="evidence" value="ECO:0007669"/>
    <property type="project" value="InterPro"/>
</dbReference>
<dbReference type="GO" id="GO:0015891">
    <property type="term" value="P:siderophore transport"/>
    <property type="evidence" value="ECO:0007669"/>
    <property type="project" value="InterPro"/>
</dbReference>
<reference evidence="12" key="1">
    <citation type="submission" date="2023-08" db="EMBL/GenBank/DDBJ databases">
        <authorList>
            <person name="Messyasz A."/>
            <person name="Mannisto M.K."/>
            <person name="Kerkhof L.J."/>
            <person name="Haggblom M."/>
        </authorList>
    </citation>
    <scope>NUCLEOTIDE SEQUENCE</scope>
    <source>
        <strain evidence="12">X5P6</strain>
    </source>
</reference>
<sequence>MFEDSLVESRVGEVSSSRRWTTVASITLQFAVAGLVIALPLLHPEAVSFEIEAPKILLPSPPKPSKPPVRVQRVTEAASSEASPELSRPPIISTITPSGNFSASTEPSLLPSGSGIGMPTELPGGLLGGSGPHPSVTIGSGTPHKRIDVSSGVSEGMLITPIRPVYPAIAKAAHVEGTVVVEAVISRNGTIESLHVLRGPMMLQSAAIEAIRGARYRPYRLNGESVDVQTTITINFRLSA</sequence>
<dbReference type="InterPro" id="IPR006260">
    <property type="entry name" value="TonB/TolA_C"/>
</dbReference>
<evidence type="ECO:0000256" key="1">
    <source>
        <dbReference type="ARBA" id="ARBA00004383"/>
    </source>
</evidence>
<dbReference type="GO" id="GO:0055085">
    <property type="term" value="P:transmembrane transport"/>
    <property type="evidence" value="ECO:0007669"/>
    <property type="project" value="InterPro"/>
</dbReference>
<evidence type="ECO:0000256" key="8">
    <source>
        <dbReference type="ARBA" id="ARBA00022989"/>
    </source>
</evidence>
<dbReference type="PANTHER" id="PTHR33446">
    <property type="entry name" value="PROTEIN TONB-RELATED"/>
    <property type="match status" value="1"/>
</dbReference>
<reference evidence="12" key="2">
    <citation type="journal article" date="2024" name="Environ. Microbiol.">
        <title>Genome analysis and description of Tunturibacter gen. nov. expands the diversity of Terriglobia in tundra soils.</title>
        <authorList>
            <person name="Messyasz A."/>
            <person name="Mannisto M.K."/>
            <person name="Kerkhof L.J."/>
            <person name="Haggblom M.M."/>
        </authorList>
    </citation>
    <scope>NUCLEOTIDE SEQUENCE</scope>
    <source>
        <strain evidence="12">X5P6</strain>
    </source>
</reference>
<dbReference type="Pfam" id="PF03544">
    <property type="entry name" value="TonB_C"/>
    <property type="match status" value="1"/>
</dbReference>
<evidence type="ECO:0000259" key="11">
    <source>
        <dbReference type="PROSITE" id="PS52015"/>
    </source>
</evidence>
<dbReference type="PRINTS" id="PR01374">
    <property type="entry name" value="TONBPROTEIN"/>
</dbReference>
<dbReference type="RefSeq" id="WP_353067530.1">
    <property type="nucleotide sequence ID" value="NZ_CP132942.1"/>
</dbReference>
<evidence type="ECO:0000256" key="10">
    <source>
        <dbReference type="SAM" id="MobiDB-lite"/>
    </source>
</evidence>
<dbReference type="AlphaFoldDB" id="A0AAU7ZXA6"/>
<keyword evidence="8" id="KW-1133">Transmembrane helix</keyword>
<dbReference type="EMBL" id="CP132942">
    <property type="protein sequence ID" value="XCB35463.1"/>
    <property type="molecule type" value="Genomic_DNA"/>
</dbReference>
<keyword evidence="3" id="KW-0813">Transport</keyword>
<evidence type="ECO:0000256" key="6">
    <source>
        <dbReference type="ARBA" id="ARBA00022692"/>
    </source>
</evidence>
<evidence type="ECO:0000256" key="9">
    <source>
        <dbReference type="ARBA" id="ARBA00023136"/>
    </source>
</evidence>
<gene>
    <name evidence="12" type="ORF">RBB77_11340</name>
</gene>
<comment type="similarity">
    <text evidence="2">Belongs to the TonB family.</text>
</comment>
<dbReference type="InterPro" id="IPR051045">
    <property type="entry name" value="TonB-dependent_transducer"/>
</dbReference>
<dbReference type="KEGG" id="tpsc:RBB77_11340"/>
<dbReference type="Gene3D" id="3.30.1150.10">
    <property type="match status" value="1"/>
</dbReference>
<keyword evidence="9" id="KW-0472">Membrane</keyword>
<dbReference type="InterPro" id="IPR037682">
    <property type="entry name" value="TonB_C"/>
</dbReference>
<keyword evidence="7" id="KW-0653">Protein transport</keyword>
<keyword evidence="4" id="KW-1003">Cell membrane</keyword>
<evidence type="ECO:0000256" key="5">
    <source>
        <dbReference type="ARBA" id="ARBA00022519"/>
    </source>
</evidence>
<evidence type="ECO:0000256" key="7">
    <source>
        <dbReference type="ARBA" id="ARBA00022927"/>
    </source>
</evidence>
<feature type="compositionally biased region" description="Low complexity" evidence="10">
    <location>
        <begin position="76"/>
        <end position="90"/>
    </location>
</feature>
<dbReference type="SUPFAM" id="SSF74653">
    <property type="entry name" value="TolA/TonB C-terminal domain"/>
    <property type="match status" value="1"/>
</dbReference>
<dbReference type="GO" id="GO:0098797">
    <property type="term" value="C:plasma membrane protein complex"/>
    <property type="evidence" value="ECO:0007669"/>
    <property type="project" value="TreeGrafter"/>
</dbReference>
<organism evidence="12">
    <name type="scientific">Tunturiibacter psychrotolerans</name>
    <dbReference type="NCBI Taxonomy" id="3069686"/>
    <lineage>
        <taxon>Bacteria</taxon>
        <taxon>Pseudomonadati</taxon>
        <taxon>Acidobacteriota</taxon>
        <taxon>Terriglobia</taxon>
        <taxon>Terriglobales</taxon>
        <taxon>Acidobacteriaceae</taxon>
        <taxon>Tunturiibacter</taxon>
    </lineage>
</organism>
<evidence type="ECO:0000256" key="3">
    <source>
        <dbReference type="ARBA" id="ARBA00022448"/>
    </source>
</evidence>
<proteinExistence type="inferred from homology"/>
<dbReference type="PANTHER" id="PTHR33446:SF2">
    <property type="entry name" value="PROTEIN TONB"/>
    <property type="match status" value="1"/>
</dbReference>
<protein>
    <submittedName>
        <fullName evidence="12">Energy transducer TonB</fullName>
    </submittedName>
</protein>
<evidence type="ECO:0000256" key="4">
    <source>
        <dbReference type="ARBA" id="ARBA00022475"/>
    </source>
</evidence>
<dbReference type="GO" id="GO:0031992">
    <property type="term" value="F:energy transducer activity"/>
    <property type="evidence" value="ECO:0007669"/>
    <property type="project" value="InterPro"/>
</dbReference>
<dbReference type="NCBIfam" id="TIGR01352">
    <property type="entry name" value="tonB_Cterm"/>
    <property type="match status" value="1"/>
</dbReference>
<comment type="subcellular location">
    <subcellularLocation>
        <location evidence="1">Cell inner membrane</location>
        <topology evidence="1">Single-pass membrane protein</topology>
        <orientation evidence="1">Periplasmic side</orientation>
    </subcellularLocation>
</comment>
<evidence type="ECO:0000313" key="12">
    <source>
        <dbReference type="EMBL" id="XCB35463.1"/>
    </source>
</evidence>
<dbReference type="InterPro" id="IPR003538">
    <property type="entry name" value="TonB"/>
</dbReference>